<feature type="transmembrane region" description="Helical" evidence="1">
    <location>
        <begin position="7"/>
        <end position="25"/>
    </location>
</feature>
<evidence type="ECO:0000256" key="1">
    <source>
        <dbReference type="SAM" id="Phobius"/>
    </source>
</evidence>
<dbReference type="RefSeq" id="WP_194181434.1">
    <property type="nucleotide sequence ID" value="NZ_JADGIK010000001.1"/>
</dbReference>
<keyword evidence="1" id="KW-1133">Transmembrane helix</keyword>
<evidence type="ECO:0000313" key="3">
    <source>
        <dbReference type="Proteomes" id="UP000608754"/>
    </source>
</evidence>
<organism evidence="2 3">
    <name type="scientific">Faecalibacter rhinopitheci</name>
    <dbReference type="NCBI Taxonomy" id="2779678"/>
    <lineage>
        <taxon>Bacteria</taxon>
        <taxon>Pseudomonadati</taxon>
        <taxon>Bacteroidota</taxon>
        <taxon>Flavobacteriia</taxon>
        <taxon>Flavobacteriales</taxon>
        <taxon>Weeksellaceae</taxon>
        <taxon>Faecalibacter</taxon>
    </lineage>
</organism>
<name>A0A8J7K9C8_9FLAO</name>
<protein>
    <submittedName>
        <fullName evidence="2">Uncharacterized protein</fullName>
    </submittedName>
</protein>
<dbReference type="Proteomes" id="UP000608754">
    <property type="component" value="Unassembled WGS sequence"/>
</dbReference>
<dbReference type="AlphaFoldDB" id="A0A8J7K9C8"/>
<keyword evidence="3" id="KW-1185">Reference proteome</keyword>
<comment type="caution">
    <text evidence="2">The sequence shown here is derived from an EMBL/GenBank/DDBJ whole genome shotgun (WGS) entry which is preliminary data.</text>
</comment>
<feature type="transmembrane region" description="Helical" evidence="1">
    <location>
        <begin position="31"/>
        <end position="50"/>
    </location>
</feature>
<keyword evidence="1" id="KW-0472">Membrane</keyword>
<accession>A0A8J7K9C8</accession>
<dbReference type="EMBL" id="JADGIK010000001">
    <property type="protein sequence ID" value="MBF0595900.1"/>
    <property type="molecule type" value="Genomic_DNA"/>
</dbReference>
<reference evidence="2" key="1">
    <citation type="submission" date="2020-10" db="EMBL/GenBank/DDBJ databases">
        <authorList>
            <person name="Lu T."/>
            <person name="Wang Q."/>
            <person name="Han X."/>
        </authorList>
    </citation>
    <scope>NUCLEOTIDE SEQUENCE</scope>
    <source>
        <strain evidence="2">WQ 117</strain>
    </source>
</reference>
<keyword evidence="1" id="KW-0812">Transmembrane</keyword>
<sequence>MGAGLAVILLGIIILILVPFIYFGIRMAGYPKLAIAISITIFLIISIPLLKLSYRSQMYSKEDAMVDFNEAHLPIKGTLRILENDISGFKSIHQQSTFLLDSAEVNQFIHRIEIRKDFIISPTVLNLYNELKNDKVNKVIRSYRHKDMYFIETYQKLDEYTIRTSTFTLKKNNDTVRFKKLEE</sequence>
<gene>
    <name evidence="2" type="ORF">IM532_00240</name>
</gene>
<evidence type="ECO:0000313" key="2">
    <source>
        <dbReference type="EMBL" id="MBF0595900.1"/>
    </source>
</evidence>
<proteinExistence type="predicted"/>